<proteinExistence type="predicted"/>
<evidence type="ECO:0000313" key="2">
    <source>
        <dbReference type="EMBL" id="KAK6752286.1"/>
    </source>
</evidence>
<keyword evidence="1" id="KW-0732">Signal</keyword>
<feature type="chain" id="PRO_5045594012" description="SXP/RAL-2 family protein Ani s 5-like cation-binding domain-containing protein" evidence="1">
    <location>
        <begin position="18"/>
        <end position="167"/>
    </location>
</feature>
<feature type="signal peptide" evidence="1">
    <location>
        <begin position="1"/>
        <end position="17"/>
    </location>
</feature>
<evidence type="ECO:0008006" key="4">
    <source>
        <dbReference type="Google" id="ProtNLM"/>
    </source>
</evidence>
<gene>
    <name evidence="2" type="primary">Necator_chrIV.g16904</name>
    <name evidence="2" type="ORF">RB195_003606</name>
</gene>
<accession>A0ABR1DPA8</accession>
<evidence type="ECO:0000256" key="1">
    <source>
        <dbReference type="SAM" id="SignalP"/>
    </source>
</evidence>
<dbReference type="Proteomes" id="UP001303046">
    <property type="component" value="Unassembled WGS sequence"/>
</dbReference>
<comment type="caution">
    <text evidence="2">The sequence shown here is derived from an EMBL/GenBank/DDBJ whole genome shotgun (WGS) entry which is preliminary data.</text>
</comment>
<dbReference type="EMBL" id="JAVFWL010000004">
    <property type="protein sequence ID" value="KAK6752286.1"/>
    <property type="molecule type" value="Genomic_DNA"/>
</dbReference>
<evidence type="ECO:0000313" key="3">
    <source>
        <dbReference type="Proteomes" id="UP001303046"/>
    </source>
</evidence>
<reference evidence="2 3" key="1">
    <citation type="submission" date="2023-08" db="EMBL/GenBank/DDBJ databases">
        <title>A Necator americanus chromosomal reference genome.</title>
        <authorList>
            <person name="Ilik V."/>
            <person name="Petrzelkova K.J."/>
            <person name="Pardy F."/>
            <person name="Fuh T."/>
            <person name="Niatou-Singa F.S."/>
            <person name="Gouil Q."/>
            <person name="Baker L."/>
            <person name="Ritchie M.E."/>
            <person name="Jex A.R."/>
            <person name="Gazzola D."/>
            <person name="Li H."/>
            <person name="Toshio Fujiwara R."/>
            <person name="Zhan B."/>
            <person name="Aroian R.V."/>
            <person name="Pafco B."/>
            <person name="Schwarz E.M."/>
        </authorList>
    </citation>
    <scope>NUCLEOTIDE SEQUENCE [LARGE SCALE GENOMIC DNA]</scope>
    <source>
        <strain evidence="2 3">Aroian</strain>
        <tissue evidence="2">Whole animal</tissue>
    </source>
</reference>
<name>A0ABR1DPA8_NECAM</name>
<protein>
    <recommendedName>
        <fullName evidence="4">SXP/RAL-2 family protein Ani s 5-like cation-binding domain-containing protein</fullName>
    </recommendedName>
</protein>
<sequence>MWFFFILLLIGHVGIQAMPTEPPLTATKEELHWFKQIINVIRNNTLTKQQKMEMIRAMPSNQTSAEKDNDMEDISKTIDLFQWFSVEKQNTTESVKNIFEKLAEMMFETDFLSKTSTEQAEDLQSMSKLGEKLTGSDANVLLDLLNRFEKKIDELGLDSTPFLKTAK</sequence>
<keyword evidence="3" id="KW-1185">Reference proteome</keyword>
<organism evidence="2 3">
    <name type="scientific">Necator americanus</name>
    <name type="common">Human hookworm</name>
    <dbReference type="NCBI Taxonomy" id="51031"/>
    <lineage>
        <taxon>Eukaryota</taxon>
        <taxon>Metazoa</taxon>
        <taxon>Ecdysozoa</taxon>
        <taxon>Nematoda</taxon>
        <taxon>Chromadorea</taxon>
        <taxon>Rhabditida</taxon>
        <taxon>Rhabditina</taxon>
        <taxon>Rhabditomorpha</taxon>
        <taxon>Strongyloidea</taxon>
        <taxon>Ancylostomatidae</taxon>
        <taxon>Bunostominae</taxon>
        <taxon>Necator</taxon>
    </lineage>
</organism>